<dbReference type="EMBL" id="CP130612">
    <property type="protein sequence ID" value="WKW13348.1"/>
    <property type="molecule type" value="Genomic_DNA"/>
</dbReference>
<protein>
    <submittedName>
        <fullName evidence="3">BTAD domain-containing putative transcriptional regulator</fullName>
    </submittedName>
</protein>
<dbReference type="SMART" id="SM01043">
    <property type="entry name" value="BTAD"/>
    <property type="match status" value="1"/>
</dbReference>
<sequence>MEAIAADDRPLDDLSRHTKRLALVVYLACARPRGFHRRDKLAALFWPELPDERARAALRTTLSRLRDDLGADLVVTRSAEEVALDMSGLSCDALAVEAALAAGDALGAAERLVGPFLDGVHVDGVAEAFESWVDEERTRLHREVVQALVQAAHRERDAGRLDAAIVRAERATALAPLDEAVARLAIQLHVAVGDRGSASRIYDRLRDKLAREFGIAPSAETASVVEALERSVPRGVPTAAGRSERALRDSRPTSVVTDAMPEGPARLSLAVLVGGAAIATMLATALTMTALRRREGLAASPLAWQPVASHHGTPLHLIGPSVVLDSAEDALLVMFGTETMHPQRLNGRVMRLVGLRGESMTWTTVETEGDRFPAPRWLAAATLDPTRDRVFLHGGAFGSTSPCSSDLWMLGGAGPSQARRWHQVAQRGPRPSARASHRLAFDAATNRLLLHGGNDCFTVHMHDTWIFAFDDSTQRSGEWRLVAVDSTDGAPPQSAGAAVAFDPARARLIRIVPGAGLRATLWTLRDLNAAAAKWQRVDCLDAPTSHFGLAVAVEPSGEVLWAFGGYDDDSRYSRDVWRIDLGRDERAGCRWTRLLTDDYGPPARSDATLAWSGSTRALVLFGGAFQTNSLNDVWRLTP</sequence>
<dbReference type="KEGG" id="pspc:Strain318_002666"/>
<organism evidence="3">
    <name type="scientific">Pseudogemmatithrix spongiicola</name>
    <dbReference type="NCBI Taxonomy" id="3062599"/>
    <lineage>
        <taxon>Bacteria</taxon>
        <taxon>Pseudomonadati</taxon>
        <taxon>Gemmatimonadota</taxon>
        <taxon>Gemmatimonadia</taxon>
        <taxon>Gemmatimonadales</taxon>
        <taxon>Gemmatimonadaceae</taxon>
        <taxon>Pseudogemmatithrix</taxon>
    </lineage>
</organism>
<dbReference type="SUPFAM" id="SSF48452">
    <property type="entry name" value="TPR-like"/>
    <property type="match status" value="1"/>
</dbReference>
<dbReference type="InterPro" id="IPR036388">
    <property type="entry name" value="WH-like_DNA-bd_sf"/>
</dbReference>
<dbReference type="Pfam" id="PF03704">
    <property type="entry name" value="BTAD"/>
    <property type="match status" value="1"/>
</dbReference>
<dbReference type="Gene3D" id="1.25.40.10">
    <property type="entry name" value="Tetratricopeptide repeat domain"/>
    <property type="match status" value="1"/>
</dbReference>
<proteinExistence type="predicted"/>
<dbReference type="Gene3D" id="1.10.10.10">
    <property type="entry name" value="Winged helix-like DNA-binding domain superfamily/Winged helix DNA-binding domain"/>
    <property type="match status" value="1"/>
</dbReference>
<name>A0AA49Q5L2_9BACT</name>
<dbReference type="Gene3D" id="2.120.10.80">
    <property type="entry name" value="Kelch-type beta propeller"/>
    <property type="match status" value="2"/>
</dbReference>
<evidence type="ECO:0000259" key="2">
    <source>
        <dbReference type="SMART" id="SM01043"/>
    </source>
</evidence>
<dbReference type="EMBL" id="CP130613">
    <property type="protein sequence ID" value="WKW16255.1"/>
    <property type="molecule type" value="Genomic_DNA"/>
</dbReference>
<accession>A0AA49K1L9</accession>
<dbReference type="SUPFAM" id="SSF117281">
    <property type="entry name" value="Kelch motif"/>
    <property type="match status" value="1"/>
</dbReference>
<feature type="compositionally biased region" description="Basic and acidic residues" evidence="1">
    <location>
        <begin position="242"/>
        <end position="251"/>
    </location>
</feature>
<gene>
    <name evidence="3" type="ORF">Strain138_002666</name>
    <name evidence="4" type="ORF">Strain318_002666</name>
</gene>
<evidence type="ECO:0000313" key="4">
    <source>
        <dbReference type="EMBL" id="WKW16255.1"/>
    </source>
</evidence>
<dbReference type="InterPro" id="IPR011990">
    <property type="entry name" value="TPR-like_helical_dom_sf"/>
</dbReference>
<dbReference type="InterPro" id="IPR015915">
    <property type="entry name" value="Kelch-typ_b-propeller"/>
</dbReference>
<dbReference type="InterPro" id="IPR051677">
    <property type="entry name" value="AfsR-DnrI-RedD_regulator"/>
</dbReference>
<dbReference type="RefSeq" id="WP_367886207.1">
    <property type="nucleotide sequence ID" value="NZ_CP130612.1"/>
</dbReference>
<evidence type="ECO:0000313" key="3">
    <source>
        <dbReference type="EMBL" id="WKW13348.1"/>
    </source>
</evidence>
<reference evidence="3" key="1">
    <citation type="submission" date="2023-07" db="EMBL/GenBank/DDBJ databases">
        <authorList>
            <person name="Haufschild T."/>
            <person name="Kallscheuer N."/>
            <person name="Hammer J."/>
            <person name="Kohn T."/>
            <person name="Kabuu M."/>
            <person name="Jogler M."/>
            <person name="Wohfarth N."/>
            <person name="Heuer A."/>
            <person name="Rohde M."/>
            <person name="van Teeseling M.C.F."/>
            <person name="Jogler C."/>
        </authorList>
    </citation>
    <scope>NUCLEOTIDE SEQUENCE</scope>
    <source>
        <strain evidence="3">Strain 138</strain>
        <strain evidence="4">Strain 318</strain>
    </source>
</reference>
<dbReference type="InterPro" id="IPR005158">
    <property type="entry name" value="BTAD"/>
</dbReference>
<evidence type="ECO:0000256" key="1">
    <source>
        <dbReference type="SAM" id="MobiDB-lite"/>
    </source>
</evidence>
<feature type="region of interest" description="Disordered" evidence="1">
    <location>
        <begin position="235"/>
        <end position="259"/>
    </location>
</feature>
<feature type="domain" description="Bacterial transcriptional activator" evidence="2">
    <location>
        <begin position="91"/>
        <end position="229"/>
    </location>
</feature>
<evidence type="ECO:0000313" key="5">
    <source>
        <dbReference type="Proteomes" id="UP001229955"/>
    </source>
</evidence>
<keyword evidence="5" id="KW-1185">Reference proteome</keyword>
<dbReference type="PANTHER" id="PTHR35807">
    <property type="entry name" value="TRANSCRIPTIONAL REGULATOR REDD-RELATED"/>
    <property type="match status" value="1"/>
</dbReference>
<accession>A0AA49Q5L2</accession>
<dbReference type="AlphaFoldDB" id="A0AA49Q5L2"/>
<dbReference type="Proteomes" id="UP001229955">
    <property type="component" value="Chromosome"/>
</dbReference>
<dbReference type="Pfam" id="PF24681">
    <property type="entry name" value="Kelch_KLHDC2_KLHL20_DRC7"/>
    <property type="match status" value="1"/>
</dbReference>